<dbReference type="STRING" id="431595.K3X5Z4"/>
<evidence type="ECO:0000256" key="1">
    <source>
        <dbReference type="SAM" id="MobiDB-lite"/>
    </source>
</evidence>
<reference evidence="3" key="3">
    <citation type="submission" date="2015-02" db="UniProtKB">
        <authorList>
            <consortium name="EnsemblProtists"/>
        </authorList>
    </citation>
    <scope>IDENTIFICATION</scope>
    <source>
        <strain evidence="3">DAOM BR144</strain>
    </source>
</reference>
<dbReference type="EnsemblProtists" id="PYU1_T012643">
    <property type="protein sequence ID" value="PYU1_T012643"/>
    <property type="gene ID" value="PYU1_G012617"/>
</dbReference>
<evidence type="ECO:0008006" key="5">
    <source>
        <dbReference type="Google" id="ProtNLM"/>
    </source>
</evidence>
<dbReference type="eggNOG" id="ENOG502QUQ3">
    <property type="taxonomic scope" value="Eukaryota"/>
</dbReference>
<dbReference type="Proteomes" id="UP000019132">
    <property type="component" value="Unassembled WGS sequence"/>
</dbReference>
<evidence type="ECO:0000256" key="2">
    <source>
        <dbReference type="SAM" id="Phobius"/>
    </source>
</evidence>
<reference evidence="4" key="1">
    <citation type="journal article" date="2010" name="Genome Biol.">
        <title>Genome sequence of the necrotrophic plant pathogen Pythium ultimum reveals original pathogenicity mechanisms and effector repertoire.</title>
        <authorList>
            <person name="Levesque C.A."/>
            <person name="Brouwer H."/>
            <person name="Cano L."/>
            <person name="Hamilton J.P."/>
            <person name="Holt C."/>
            <person name="Huitema E."/>
            <person name="Raffaele S."/>
            <person name="Robideau G.P."/>
            <person name="Thines M."/>
            <person name="Win J."/>
            <person name="Zerillo M.M."/>
            <person name="Beakes G.W."/>
            <person name="Boore J.L."/>
            <person name="Busam D."/>
            <person name="Dumas B."/>
            <person name="Ferriera S."/>
            <person name="Fuerstenberg S.I."/>
            <person name="Gachon C.M."/>
            <person name="Gaulin E."/>
            <person name="Govers F."/>
            <person name="Grenville-Briggs L."/>
            <person name="Horner N."/>
            <person name="Hostetler J."/>
            <person name="Jiang R.H."/>
            <person name="Johnson J."/>
            <person name="Krajaejun T."/>
            <person name="Lin H."/>
            <person name="Meijer H.J."/>
            <person name="Moore B."/>
            <person name="Morris P."/>
            <person name="Phuntmart V."/>
            <person name="Puiu D."/>
            <person name="Shetty J."/>
            <person name="Stajich J.E."/>
            <person name="Tripathy S."/>
            <person name="Wawra S."/>
            <person name="van West P."/>
            <person name="Whitty B.R."/>
            <person name="Coutinho P.M."/>
            <person name="Henrissat B."/>
            <person name="Martin F."/>
            <person name="Thomas P.D."/>
            <person name="Tyler B.M."/>
            <person name="De Vries R.P."/>
            <person name="Kamoun S."/>
            <person name="Yandell M."/>
            <person name="Tisserat N."/>
            <person name="Buell C.R."/>
        </authorList>
    </citation>
    <scope>NUCLEOTIDE SEQUENCE</scope>
    <source>
        <strain evidence="4">DAOM:BR144</strain>
    </source>
</reference>
<evidence type="ECO:0000313" key="3">
    <source>
        <dbReference type="EnsemblProtists" id="PYU1_T012643"/>
    </source>
</evidence>
<feature type="transmembrane region" description="Helical" evidence="2">
    <location>
        <begin position="311"/>
        <end position="329"/>
    </location>
</feature>
<dbReference type="HOGENOM" id="CLU_021194_0_0_1"/>
<dbReference type="OMA" id="SPFHRIG"/>
<dbReference type="AlphaFoldDB" id="K3X5Z4"/>
<feature type="transmembrane region" description="Helical" evidence="2">
    <location>
        <begin position="369"/>
        <end position="388"/>
    </location>
</feature>
<sequence>MVRQRGQSQSLKVAPLAQDEGDDAQDVAMNTSLVCASDAEQQQYSPSPNPMRDSDKTIVQKTTLVVHARCRHVSRFWVEKAVILCDAMQIYALIWQLAQPWPWPTRWLRWTRWVNAFNLDVFSFRAQGAAMGATSQSFSLWGEMEKYWAYALVWASLPFWGWAVTRIVDLHSRKSGHRDFLVVHMQWENALLQLLQLLYLPIGLAALRLVNCDSSGIVSVDPIAMGGCWSARHSAAVLIITICLAGSFLASLPWILHNRIHMYLPHSSDEKHERFLKAKELEFVLGTSETYLEISMPLYASFRRHSVRSPVDMCILKLVLLLVFAILRSPFPRKTNQGCQGTFFVAVMLAFAIKRTLRPPFRVQSSAQLAKIIDWALVANGVFVLLSANGVRSALTVATTMTSCLLLVNVCVLIVLGVALLRSVHQWRNRFKSRHMVRECWPTHERMGAVIDYEMLLRKWVDAIQQAKDVTLKALLVTPSMRSPDELGAVLRNLEACRDEALDSDHLLAEQLSELLLFVNELYVEALSTNPFHNTKISHEELAQLSQTLNRRDDHRSANPVQTSSYRNMDEEQYS</sequence>
<feature type="compositionally biased region" description="Polar residues" evidence="1">
    <location>
        <begin position="1"/>
        <end position="11"/>
    </location>
</feature>
<proteinExistence type="predicted"/>
<reference evidence="4" key="2">
    <citation type="submission" date="2010-04" db="EMBL/GenBank/DDBJ databases">
        <authorList>
            <person name="Buell R."/>
            <person name="Hamilton J."/>
            <person name="Hostetler J."/>
        </authorList>
    </citation>
    <scope>NUCLEOTIDE SEQUENCE [LARGE SCALE GENOMIC DNA]</scope>
    <source>
        <strain evidence="4">DAOM:BR144</strain>
    </source>
</reference>
<keyword evidence="4" id="KW-1185">Reference proteome</keyword>
<protein>
    <recommendedName>
        <fullName evidence="5">TRP C-terminal domain-containing protein</fullName>
    </recommendedName>
</protein>
<feature type="transmembrane region" description="Helical" evidence="2">
    <location>
        <begin position="147"/>
        <end position="168"/>
    </location>
</feature>
<feature type="region of interest" description="Disordered" evidence="1">
    <location>
        <begin position="549"/>
        <end position="575"/>
    </location>
</feature>
<feature type="transmembrane region" description="Helical" evidence="2">
    <location>
        <begin position="341"/>
        <end position="357"/>
    </location>
</feature>
<dbReference type="VEuPathDB" id="FungiDB:PYU1_G012617"/>
<keyword evidence="2" id="KW-1133">Transmembrane helix</keyword>
<name>K3X5Z4_GLOUD</name>
<keyword evidence="2" id="KW-0472">Membrane</keyword>
<dbReference type="InParanoid" id="K3X5Z4"/>
<keyword evidence="2" id="KW-0812">Transmembrane</keyword>
<organism evidence="3 4">
    <name type="scientific">Globisporangium ultimum (strain ATCC 200006 / CBS 805.95 / DAOM BR144)</name>
    <name type="common">Pythium ultimum</name>
    <dbReference type="NCBI Taxonomy" id="431595"/>
    <lineage>
        <taxon>Eukaryota</taxon>
        <taxon>Sar</taxon>
        <taxon>Stramenopiles</taxon>
        <taxon>Oomycota</taxon>
        <taxon>Peronosporomycetes</taxon>
        <taxon>Pythiales</taxon>
        <taxon>Pythiaceae</taxon>
        <taxon>Globisporangium</taxon>
    </lineage>
</organism>
<evidence type="ECO:0000313" key="4">
    <source>
        <dbReference type="Proteomes" id="UP000019132"/>
    </source>
</evidence>
<feature type="transmembrane region" description="Helical" evidence="2">
    <location>
        <begin position="394"/>
        <end position="421"/>
    </location>
</feature>
<feature type="transmembrane region" description="Helical" evidence="2">
    <location>
        <begin position="235"/>
        <end position="256"/>
    </location>
</feature>
<feature type="transmembrane region" description="Helical" evidence="2">
    <location>
        <begin position="81"/>
        <end position="98"/>
    </location>
</feature>
<feature type="region of interest" description="Disordered" evidence="1">
    <location>
        <begin position="1"/>
        <end position="20"/>
    </location>
</feature>
<dbReference type="EMBL" id="GL376612">
    <property type="status" value="NOT_ANNOTATED_CDS"/>
    <property type="molecule type" value="Genomic_DNA"/>
</dbReference>
<accession>K3X5Z4</accession>